<evidence type="ECO:0000256" key="2">
    <source>
        <dbReference type="ARBA" id="ARBA00010792"/>
    </source>
</evidence>
<keyword evidence="6 7" id="KW-0472">Membrane</keyword>
<comment type="similarity">
    <text evidence="2 7">Belongs to the DedA family.</text>
</comment>
<evidence type="ECO:0000256" key="1">
    <source>
        <dbReference type="ARBA" id="ARBA00004651"/>
    </source>
</evidence>
<dbReference type="InterPro" id="IPR032818">
    <property type="entry name" value="DedA-like"/>
</dbReference>
<name>A0A9D2TGF6_9MICO</name>
<keyword evidence="4 7" id="KW-0812">Transmembrane</keyword>
<feature type="transmembrane region" description="Helical" evidence="7">
    <location>
        <begin position="138"/>
        <end position="163"/>
    </location>
</feature>
<feature type="transmembrane region" description="Helical" evidence="7">
    <location>
        <begin position="169"/>
        <end position="189"/>
    </location>
</feature>
<dbReference type="InterPro" id="IPR032816">
    <property type="entry name" value="VTT_dom"/>
</dbReference>
<dbReference type="EMBL" id="DWWC01000100">
    <property type="protein sequence ID" value="HJC69069.1"/>
    <property type="molecule type" value="Genomic_DNA"/>
</dbReference>
<organism evidence="10 11">
    <name type="scientific">Candidatus Brachybacterium intestinipullorum</name>
    <dbReference type="NCBI Taxonomy" id="2838512"/>
    <lineage>
        <taxon>Bacteria</taxon>
        <taxon>Bacillati</taxon>
        <taxon>Actinomycetota</taxon>
        <taxon>Actinomycetes</taxon>
        <taxon>Micrococcales</taxon>
        <taxon>Dermabacteraceae</taxon>
        <taxon>Brachybacterium</taxon>
    </lineage>
</organism>
<dbReference type="PANTHER" id="PTHR30353">
    <property type="entry name" value="INNER MEMBRANE PROTEIN DEDA-RELATED"/>
    <property type="match status" value="1"/>
</dbReference>
<gene>
    <name evidence="10" type="ORF">H9932_05225</name>
</gene>
<dbReference type="Pfam" id="PF09335">
    <property type="entry name" value="VTT_dom"/>
    <property type="match status" value="1"/>
</dbReference>
<evidence type="ECO:0000256" key="8">
    <source>
        <dbReference type="SAM" id="MobiDB-lite"/>
    </source>
</evidence>
<keyword evidence="5 7" id="KW-1133">Transmembrane helix</keyword>
<comment type="caution">
    <text evidence="7">Lacks conserved residue(s) required for the propagation of feature annotation.</text>
</comment>
<dbReference type="AlphaFoldDB" id="A0A9D2TGF6"/>
<comment type="subcellular location">
    <subcellularLocation>
        <location evidence="1 7">Cell membrane</location>
        <topology evidence="1 7">Multi-pass membrane protein</topology>
    </subcellularLocation>
</comment>
<sequence length="240" mass="24421">MDSILALAETLMASPWLLLLVLVLAVGDSLVPMVPAETVVLTAGTFAVTGSPSAALLVVAAWAGALLGDVLAHHVGRGAGPWARRLRERRIAGAVIGRTEAALRTRGAVIILGARFVPGARTAVNLTAGATGMPRRTFVLFSSLASLTWSLYYVGIGMLGGLAFAQNPLLGVALGIGLALALGGALELVRRIRARRAAAAGPRRAAPARTGRASPAGTSRVSRSDRAARGACPAPARGAT</sequence>
<evidence type="ECO:0000256" key="6">
    <source>
        <dbReference type="ARBA" id="ARBA00023136"/>
    </source>
</evidence>
<feature type="region of interest" description="Disordered" evidence="8">
    <location>
        <begin position="200"/>
        <end position="240"/>
    </location>
</feature>
<dbReference type="Proteomes" id="UP000823854">
    <property type="component" value="Unassembled WGS sequence"/>
</dbReference>
<comment type="caution">
    <text evidence="10">The sequence shown here is derived from an EMBL/GenBank/DDBJ whole genome shotgun (WGS) entry which is preliminary data.</text>
</comment>
<feature type="transmembrane region" description="Helical" evidence="7">
    <location>
        <begin position="46"/>
        <end position="67"/>
    </location>
</feature>
<evidence type="ECO:0000256" key="7">
    <source>
        <dbReference type="RuleBase" id="RU367016"/>
    </source>
</evidence>
<accession>A0A9D2TGF6</accession>
<feature type="domain" description="VTT" evidence="9">
    <location>
        <begin position="34"/>
        <end position="157"/>
    </location>
</feature>
<protein>
    <submittedName>
        <fullName evidence="10">VTT domain-containing protein</fullName>
    </submittedName>
</protein>
<evidence type="ECO:0000256" key="3">
    <source>
        <dbReference type="ARBA" id="ARBA00022475"/>
    </source>
</evidence>
<evidence type="ECO:0000313" key="10">
    <source>
        <dbReference type="EMBL" id="HJC69069.1"/>
    </source>
</evidence>
<reference evidence="10" key="1">
    <citation type="journal article" date="2021" name="PeerJ">
        <title>Extensive microbial diversity within the chicken gut microbiome revealed by metagenomics and culture.</title>
        <authorList>
            <person name="Gilroy R."/>
            <person name="Ravi A."/>
            <person name="Getino M."/>
            <person name="Pursley I."/>
            <person name="Horton D.L."/>
            <person name="Alikhan N.F."/>
            <person name="Baker D."/>
            <person name="Gharbi K."/>
            <person name="Hall N."/>
            <person name="Watson M."/>
            <person name="Adriaenssens E.M."/>
            <person name="Foster-Nyarko E."/>
            <person name="Jarju S."/>
            <person name="Secka A."/>
            <person name="Antonio M."/>
            <person name="Oren A."/>
            <person name="Chaudhuri R.R."/>
            <person name="La Ragione R."/>
            <person name="Hildebrand F."/>
            <person name="Pallen M.J."/>
        </authorList>
    </citation>
    <scope>NUCLEOTIDE SEQUENCE</scope>
    <source>
        <strain evidence="10">CHK130-7132</strain>
    </source>
</reference>
<dbReference type="PANTHER" id="PTHR30353:SF0">
    <property type="entry name" value="TRANSMEMBRANE PROTEIN"/>
    <property type="match status" value="1"/>
</dbReference>
<keyword evidence="3 7" id="KW-1003">Cell membrane</keyword>
<proteinExistence type="inferred from homology"/>
<dbReference type="GO" id="GO:0005886">
    <property type="term" value="C:plasma membrane"/>
    <property type="evidence" value="ECO:0007669"/>
    <property type="project" value="UniProtKB-SubCell"/>
</dbReference>
<feature type="compositionally biased region" description="Low complexity" evidence="8">
    <location>
        <begin position="200"/>
        <end position="217"/>
    </location>
</feature>
<reference evidence="10" key="2">
    <citation type="submission" date="2021-04" db="EMBL/GenBank/DDBJ databases">
        <authorList>
            <person name="Gilroy R."/>
        </authorList>
    </citation>
    <scope>NUCLEOTIDE SEQUENCE</scope>
    <source>
        <strain evidence="10">CHK130-7132</strain>
    </source>
</reference>
<evidence type="ECO:0000259" key="9">
    <source>
        <dbReference type="Pfam" id="PF09335"/>
    </source>
</evidence>
<feature type="compositionally biased region" description="Low complexity" evidence="8">
    <location>
        <begin position="229"/>
        <end position="240"/>
    </location>
</feature>
<evidence type="ECO:0000256" key="4">
    <source>
        <dbReference type="ARBA" id="ARBA00022692"/>
    </source>
</evidence>
<evidence type="ECO:0000313" key="11">
    <source>
        <dbReference type="Proteomes" id="UP000823854"/>
    </source>
</evidence>
<evidence type="ECO:0000256" key="5">
    <source>
        <dbReference type="ARBA" id="ARBA00022989"/>
    </source>
</evidence>